<comment type="catalytic activity">
    <reaction evidence="1 6">
        <text>7,8-dihydroneopterin = 6-hydroxymethyl-7,8-dihydropterin + glycolaldehyde</text>
        <dbReference type="Rhea" id="RHEA:10540"/>
        <dbReference type="ChEBI" id="CHEBI:17001"/>
        <dbReference type="ChEBI" id="CHEBI:17071"/>
        <dbReference type="ChEBI" id="CHEBI:44841"/>
        <dbReference type="EC" id="4.1.2.25"/>
    </reaction>
</comment>
<evidence type="ECO:0000313" key="9">
    <source>
        <dbReference type="Proteomes" id="UP001596002"/>
    </source>
</evidence>
<evidence type="ECO:0000259" key="7">
    <source>
        <dbReference type="SMART" id="SM00905"/>
    </source>
</evidence>
<dbReference type="NCBIfam" id="TIGR00525">
    <property type="entry name" value="folB"/>
    <property type="match status" value="1"/>
</dbReference>
<dbReference type="RefSeq" id="WP_380025785.1">
    <property type="nucleotide sequence ID" value="NZ_JBHSHC010000092.1"/>
</dbReference>
<keyword evidence="4 6" id="KW-0289">Folate biosynthesis</keyword>
<evidence type="ECO:0000256" key="6">
    <source>
        <dbReference type="RuleBase" id="RU362079"/>
    </source>
</evidence>
<dbReference type="InterPro" id="IPR043133">
    <property type="entry name" value="GTP-CH-I_C/QueF"/>
</dbReference>
<evidence type="ECO:0000256" key="5">
    <source>
        <dbReference type="ARBA" id="ARBA00023239"/>
    </source>
</evidence>
<name>A0ABV9Q202_9BACL</name>
<sequence>MRMDKICLQAMEFYAFHGVLEEEARLGQKFRVDLEVTTDLRRAGQTDDLNYTLDYALLYEIVKQTAQLERYNLIEAVAETIASRLLANFPQIRNVRVKVTKLTPPIEGILAGACVEIERAQG</sequence>
<organism evidence="8 9">
    <name type="scientific">Effusibacillus consociatus</name>
    <dbReference type="NCBI Taxonomy" id="1117041"/>
    <lineage>
        <taxon>Bacteria</taxon>
        <taxon>Bacillati</taxon>
        <taxon>Bacillota</taxon>
        <taxon>Bacilli</taxon>
        <taxon>Bacillales</taxon>
        <taxon>Alicyclobacillaceae</taxon>
        <taxon>Effusibacillus</taxon>
    </lineage>
</organism>
<dbReference type="EC" id="4.1.2.25" evidence="6"/>
<dbReference type="SMART" id="SM00905">
    <property type="entry name" value="FolB"/>
    <property type="match status" value="1"/>
</dbReference>
<accession>A0ABV9Q202</accession>
<comment type="pathway">
    <text evidence="2 6">Cofactor biosynthesis; tetrahydrofolate biosynthesis; 2-amino-4-hydroxy-6-hydroxymethyl-7,8-dihydropteridine diphosphate from 7,8-dihydroneopterin triphosphate: step 3/4.</text>
</comment>
<evidence type="ECO:0000256" key="2">
    <source>
        <dbReference type="ARBA" id="ARBA00005013"/>
    </source>
</evidence>
<evidence type="ECO:0000313" key="8">
    <source>
        <dbReference type="EMBL" id="MFC4767864.1"/>
    </source>
</evidence>
<dbReference type="InterPro" id="IPR006157">
    <property type="entry name" value="FolB_dom"/>
</dbReference>
<feature type="domain" description="Dihydroneopterin aldolase/epimerase" evidence="7">
    <location>
        <begin position="6"/>
        <end position="119"/>
    </location>
</feature>
<dbReference type="Gene3D" id="3.30.1130.10">
    <property type="match status" value="1"/>
</dbReference>
<proteinExistence type="inferred from homology"/>
<dbReference type="Pfam" id="PF02152">
    <property type="entry name" value="FolB"/>
    <property type="match status" value="1"/>
</dbReference>
<dbReference type="CDD" id="cd00534">
    <property type="entry name" value="DHNA_DHNTPE"/>
    <property type="match status" value="1"/>
</dbReference>
<comment type="caution">
    <text evidence="8">The sequence shown here is derived from an EMBL/GenBank/DDBJ whole genome shotgun (WGS) entry which is preliminary data.</text>
</comment>
<dbReference type="SUPFAM" id="SSF55620">
    <property type="entry name" value="Tetrahydrobiopterin biosynthesis enzymes-like"/>
    <property type="match status" value="1"/>
</dbReference>
<dbReference type="NCBIfam" id="TIGR00526">
    <property type="entry name" value="folB_dom"/>
    <property type="match status" value="1"/>
</dbReference>
<dbReference type="InterPro" id="IPR006156">
    <property type="entry name" value="Dihydroneopterin_aldolase"/>
</dbReference>
<dbReference type="PANTHER" id="PTHR42844">
    <property type="entry name" value="DIHYDRONEOPTERIN ALDOLASE 1-RELATED"/>
    <property type="match status" value="1"/>
</dbReference>
<dbReference type="Proteomes" id="UP001596002">
    <property type="component" value="Unassembled WGS sequence"/>
</dbReference>
<dbReference type="EMBL" id="JBHSHC010000092">
    <property type="protein sequence ID" value="MFC4767864.1"/>
    <property type="molecule type" value="Genomic_DNA"/>
</dbReference>
<comment type="function">
    <text evidence="6">Catalyzes the conversion of 7,8-dihydroneopterin to 6-hydroxymethyl-7,8-dihydropterin.</text>
</comment>
<evidence type="ECO:0000256" key="1">
    <source>
        <dbReference type="ARBA" id="ARBA00001353"/>
    </source>
</evidence>
<protein>
    <recommendedName>
        <fullName evidence="6">7,8-dihydroneopterin aldolase</fullName>
        <ecNumber evidence="6">4.1.2.25</ecNumber>
    </recommendedName>
</protein>
<evidence type="ECO:0000256" key="3">
    <source>
        <dbReference type="ARBA" id="ARBA00005708"/>
    </source>
</evidence>
<gene>
    <name evidence="8" type="primary">folB</name>
    <name evidence="8" type="ORF">ACFO8Q_10915</name>
</gene>
<reference evidence="9" key="1">
    <citation type="journal article" date="2019" name="Int. J. Syst. Evol. Microbiol.">
        <title>The Global Catalogue of Microorganisms (GCM) 10K type strain sequencing project: providing services to taxonomists for standard genome sequencing and annotation.</title>
        <authorList>
            <consortium name="The Broad Institute Genomics Platform"/>
            <consortium name="The Broad Institute Genome Sequencing Center for Infectious Disease"/>
            <person name="Wu L."/>
            <person name="Ma J."/>
        </authorList>
    </citation>
    <scope>NUCLEOTIDE SEQUENCE [LARGE SCALE GENOMIC DNA]</scope>
    <source>
        <strain evidence="9">WYCCWR 12678</strain>
    </source>
</reference>
<dbReference type="GO" id="GO:0004150">
    <property type="term" value="F:dihydroneopterin aldolase activity"/>
    <property type="evidence" value="ECO:0007669"/>
    <property type="project" value="UniProtKB-EC"/>
</dbReference>
<comment type="similarity">
    <text evidence="3 6">Belongs to the DHNA family.</text>
</comment>
<keyword evidence="5 6" id="KW-0456">Lyase</keyword>
<dbReference type="PANTHER" id="PTHR42844:SF1">
    <property type="entry name" value="DIHYDRONEOPTERIN ALDOLASE 1-RELATED"/>
    <property type="match status" value="1"/>
</dbReference>
<evidence type="ECO:0000256" key="4">
    <source>
        <dbReference type="ARBA" id="ARBA00022909"/>
    </source>
</evidence>
<keyword evidence="9" id="KW-1185">Reference proteome</keyword>